<dbReference type="InterPro" id="IPR012433">
    <property type="entry name" value="Imm11"/>
</dbReference>
<name>A0A085WSY4_9BACT</name>
<proteinExistence type="predicted"/>
<organism evidence="2 3">
    <name type="scientific">Hyalangium minutum</name>
    <dbReference type="NCBI Taxonomy" id="394096"/>
    <lineage>
        <taxon>Bacteria</taxon>
        <taxon>Pseudomonadati</taxon>
        <taxon>Myxococcota</taxon>
        <taxon>Myxococcia</taxon>
        <taxon>Myxococcales</taxon>
        <taxon>Cystobacterineae</taxon>
        <taxon>Archangiaceae</taxon>
        <taxon>Hyalangium</taxon>
    </lineage>
</organism>
<keyword evidence="3" id="KW-1185">Reference proteome</keyword>
<protein>
    <recommendedName>
        <fullName evidence="1">Immunity MXAN-0049 protein domain-containing protein</fullName>
    </recommendedName>
</protein>
<evidence type="ECO:0000259" key="1">
    <source>
        <dbReference type="Pfam" id="PF07791"/>
    </source>
</evidence>
<feature type="domain" description="Immunity MXAN-0049 protein" evidence="1">
    <location>
        <begin position="45"/>
        <end position="146"/>
    </location>
</feature>
<sequence length="148" mass="16217">MHLEGHLRIPIERVGRPLDYSEAGLMVPVVHVKTATALTELAPSDVQIIPADVEGQPDQYLVLVATRVIRCIDESASKVQLWKPEDGLPDMVGKYYAVDDLHIDTTQVGNAKVFRPEGWEVALIVSQDIKEALEALITTGANFEAVTS</sequence>
<dbReference type="AlphaFoldDB" id="A0A085WSY4"/>
<evidence type="ECO:0000313" key="2">
    <source>
        <dbReference type="EMBL" id="KFE70797.1"/>
    </source>
</evidence>
<dbReference type="EMBL" id="JMCB01000003">
    <property type="protein sequence ID" value="KFE70797.1"/>
    <property type="molecule type" value="Genomic_DNA"/>
</dbReference>
<comment type="caution">
    <text evidence="2">The sequence shown here is derived from an EMBL/GenBank/DDBJ whole genome shotgun (WGS) entry which is preliminary data.</text>
</comment>
<dbReference type="Proteomes" id="UP000028725">
    <property type="component" value="Unassembled WGS sequence"/>
</dbReference>
<dbReference type="Pfam" id="PF07791">
    <property type="entry name" value="Imm11"/>
    <property type="match status" value="1"/>
</dbReference>
<reference evidence="2 3" key="1">
    <citation type="submission" date="2014-04" db="EMBL/GenBank/DDBJ databases">
        <title>Genome assembly of Hyalangium minutum DSM 14724.</title>
        <authorList>
            <person name="Sharma G."/>
            <person name="Subramanian S."/>
        </authorList>
    </citation>
    <scope>NUCLEOTIDE SEQUENCE [LARGE SCALE GENOMIC DNA]</scope>
    <source>
        <strain evidence="2 3">DSM 14724</strain>
    </source>
</reference>
<gene>
    <name evidence="2" type="ORF">DB31_5839</name>
</gene>
<accession>A0A085WSY4</accession>
<evidence type="ECO:0000313" key="3">
    <source>
        <dbReference type="Proteomes" id="UP000028725"/>
    </source>
</evidence>